<protein>
    <submittedName>
        <fullName evidence="2">Acetyl-CoA decarbonylase/synthase complex subunit delta</fullName>
    </submittedName>
</protein>
<dbReference type="InterPro" id="IPR051069">
    <property type="entry name" value="ACDS_complex_subunit"/>
</dbReference>
<organism evidence="2 3">
    <name type="scientific">Candidatus Aquitaenariimonas noxiae</name>
    <dbReference type="NCBI Taxonomy" id="1974741"/>
    <lineage>
        <taxon>Bacteria</taxon>
        <taxon>Pseudomonadati</taxon>
        <taxon>Candidatus Omnitrophota</taxon>
        <taxon>Candidatus Aquitaenariimonas</taxon>
    </lineage>
</organism>
<dbReference type="Proteomes" id="UP000230052">
    <property type="component" value="Unassembled WGS sequence"/>
</dbReference>
<evidence type="ECO:0000313" key="2">
    <source>
        <dbReference type="EMBL" id="PIU42056.1"/>
    </source>
</evidence>
<reference evidence="2 3" key="1">
    <citation type="submission" date="2017-09" db="EMBL/GenBank/DDBJ databases">
        <title>Depth-based differentiation of microbial function through sediment-hosted aquifers and enrichment of novel symbionts in the deep terrestrial subsurface.</title>
        <authorList>
            <person name="Probst A.J."/>
            <person name="Ladd B."/>
            <person name="Jarett J.K."/>
            <person name="Geller-Mcgrath D.E."/>
            <person name="Sieber C.M."/>
            <person name="Emerson J.B."/>
            <person name="Anantharaman K."/>
            <person name="Thomas B.C."/>
            <person name="Malmstrom R."/>
            <person name="Stieglmeier M."/>
            <person name="Klingl A."/>
            <person name="Woyke T."/>
            <person name="Ryan C.M."/>
            <person name="Banfield J.F."/>
        </authorList>
    </citation>
    <scope>NUCLEOTIDE SEQUENCE [LARGE SCALE GENOMIC DNA]</scope>
    <source>
        <strain evidence="2">CG07_land_8_20_14_0_80_42_15</strain>
    </source>
</reference>
<dbReference type="Pfam" id="PF03599">
    <property type="entry name" value="CdhD"/>
    <property type="match status" value="1"/>
</dbReference>
<feature type="domain" description="CO dehydrogenase/acetyl-CoA synthase delta subunit TIM barrel" evidence="1">
    <location>
        <begin position="27"/>
        <end position="306"/>
    </location>
</feature>
<dbReference type="SUPFAM" id="SSF51717">
    <property type="entry name" value="Dihydropteroate synthetase-like"/>
    <property type="match status" value="1"/>
</dbReference>
<dbReference type="EMBL" id="PEWV01000022">
    <property type="protein sequence ID" value="PIU42056.1"/>
    <property type="molecule type" value="Genomic_DNA"/>
</dbReference>
<comment type="caution">
    <text evidence="2">The sequence shown here is derived from an EMBL/GenBank/DDBJ whole genome shotgun (WGS) entry which is preliminary data.</text>
</comment>
<dbReference type="Gene3D" id="3.20.20.20">
    <property type="entry name" value="Dihydropteroate synthase-like"/>
    <property type="match status" value="1"/>
</dbReference>
<dbReference type="PANTHER" id="PTHR36214">
    <property type="match status" value="1"/>
</dbReference>
<accession>A0A2J0L434</accession>
<evidence type="ECO:0000313" key="3">
    <source>
        <dbReference type="Proteomes" id="UP000230052"/>
    </source>
</evidence>
<proteinExistence type="predicted"/>
<name>A0A2J0L434_9BACT</name>
<gene>
    <name evidence="2" type="ORF">COS99_02390</name>
</gene>
<sequence>MALELLKERWSSAINVLKVGAVKEEGGTRASAITVGGQTTLPFLLDEGGMPHRPVVAMEIFDVAPLEWPVSLLEPFGDAVKDPVKWAKKCINEFKADLICLTLKGTHPEAENISADKAVELVKNMLKEISTPLIIIGSGDKEKDNDVLARCSQATKGENCLFGLAAQDNFKTLVASCMADDHCIIADSPIDINIAKQVNILITDMGFKPEKIAMHPSTAALGYGMEYVYSIMERSRLAAFVGDKMLAMPFIIFVGQEAWKVKEAAANVADEPGWGDERMRGPLWEAATAVAMLHAGADILVMRHPEAVATVKRSIDSMMKGNND</sequence>
<dbReference type="NCBIfam" id="NF003376">
    <property type="entry name" value="PRK04452.1-2"/>
    <property type="match status" value="1"/>
</dbReference>
<evidence type="ECO:0000259" key="1">
    <source>
        <dbReference type="Pfam" id="PF03599"/>
    </source>
</evidence>
<dbReference type="InterPro" id="IPR011005">
    <property type="entry name" value="Dihydropteroate_synth-like_sf"/>
</dbReference>
<dbReference type="AlphaFoldDB" id="A0A2J0L434"/>
<dbReference type="PANTHER" id="PTHR36214:SF5">
    <property type="entry name" value="ACETYL-COA DECARBONYLASE_SYNTHASE COMPLEX SUBUNIT DELTA"/>
    <property type="match status" value="1"/>
</dbReference>
<dbReference type="InterPro" id="IPR016041">
    <property type="entry name" value="Ac-CoA_synth_d_su_TIM-brl"/>
</dbReference>